<dbReference type="OrthoDB" id="1413770at2"/>
<evidence type="ECO:0000259" key="3">
    <source>
        <dbReference type="Pfam" id="PF20789"/>
    </source>
</evidence>
<dbReference type="SUPFAM" id="SSF54637">
    <property type="entry name" value="Thioesterase/thiol ester dehydrase-isomerase"/>
    <property type="match status" value="2"/>
</dbReference>
<reference evidence="4 5" key="1">
    <citation type="submission" date="2019-01" db="EMBL/GenBank/DDBJ databases">
        <title>Nocardioides guangzhouensis sp. nov., an actinobacterium isolated from soil.</title>
        <authorList>
            <person name="Fu Y."/>
            <person name="Cai Y."/>
            <person name="Lin Z."/>
            <person name="Chen P."/>
        </authorList>
    </citation>
    <scope>NUCLEOTIDE SEQUENCE [LARGE SCALE GENOMIC DNA]</scope>
    <source>
        <strain evidence="4 5">130</strain>
    </source>
</reference>
<comment type="caution">
    <text evidence="4">The sequence shown here is derived from an EMBL/GenBank/DDBJ whole genome shotgun (WGS) entry which is preliminary data.</text>
</comment>
<dbReference type="Pfam" id="PF20789">
    <property type="entry name" value="4HBT_3C"/>
    <property type="match status" value="1"/>
</dbReference>
<dbReference type="EMBL" id="SDKM01000040">
    <property type="protein sequence ID" value="RYP82911.1"/>
    <property type="molecule type" value="Genomic_DNA"/>
</dbReference>
<sequence length="268" mass="27761">MKSASEGSFYLPTDAPDEVLATPATAGPWSATAQHGGPPSGLLTRALEALLEPGQTLSRISVDLLGPVPVGRLRVATSVERPGRTVALLSASLHDVAAGRPCAVARAWVVPAADDGPGKDVPLPHGPADGAPGDLPASWVRGYVDHVTWSWVSGAVLSPGAATVWMRPAVPLLPGEPLTGLPMLMTCVDSASGVSAALDPAEWSFMNTEITVHLLREPFGDWVCVDATSTLGPAATGIATATVHDEAGLVARTTQSLLVTRRRDRRPD</sequence>
<dbReference type="InterPro" id="IPR042171">
    <property type="entry name" value="Acyl-CoA_hotdog"/>
</dbReference>
<organism evidence="4 5">
    <name type="scientific">Nocardioides guangzhouensis</name>
    <dbReference type="NCBI Taxonomy" id="2497878"/>
    <lineage>
        <taxon>Bacteria</taxon>
        <taxon>Bacillati</taxon>
        <taxon>Actinomycetota</taxon>
        <taxon>Actinomycetes</taxon>
        <taxon>Propionibacteriales</taxon>
        <taxon>Nocardioidaceae</taxon>
        <taxon>Nocardioides</taxon>
    </lineage>
</organism>
<accession>A0A4Q4Z715</accession>
<protein>
    <submittedName>
        <fullName evidence="4">Thioesterase family protein</fullName>
    </submittedName>
</protein>
<dbReference type="AlphaFoldDB" id="A0A4Q4Z715"/>
<dbReference type="RefSeq" id="WP_134720221.1">
    <property type="nucleotide sequence ID" value="NZ_SDKM01000040.1"/>
</dbReference>
<evidence type="ECO:0000313" key="4">
    <source>
        <dbReference type="EMBL" id="RYP82911.1"/>
    </source>
</evidence>
<dbReference type="InterPro" id="IPR049449">
    <property type="entry name" value="TesB_ACOT8-like_N"/>
</dbReference>
<dbReference type="Pfam" id="PF13622">
    <property type="entry name" value="4HBT_3"/>
    <property type="match status" value="1"/>
</dbReference>
<name>A0A4Q4Z715_9ACTN</name>
<gene>
    <name evidence="4" type="ORF">EKO23_20570</name>
</gene>
<evidence type="ECO:0000256" key="1">
    <source>
        <dbReference type="SAM" id="MobiDB-lite"/>
    </source>
</evidence>
<evidence type="ECO:0000313" key="5">
    <source>
        <dbReference type="Proteomes" id="UP000295198"/>
    </source>
</evidence>
<evidence type="ECO:0000259" key="2">
    <source>
        <dbReference type="Pfam" id="PF13622"/>
    </source>
</evidence>
<dbReference type="InterPro" id="IPR029069">
    <property type="entry name" value="HotDog_dom_sf"/>
</dbReference>
<feature type="domain" description="Acyl-CoA thioesterase-like N-terminal HotDog" evidence="2">
    <location>
        <begin position="26"/>
        <end position="109"/>
    </location>
</feature>
<proteinExistence type="predicted"/>
<keyword evidence="5" id="KW-1185">Reference proteome</keyword>
<dbReference type="Proteomes" id="UP000295198">
    <property type="component" value="Unassembled WGS sequence"/>
</dbReference>
<feature type="region of interest" description="Disordered" evidence="1">
    <location>
        <begin position="1"/>
        <end position="22"/>
    </location>
</feature>
<feature type="domain" description="Acyl-CoA thioesterase-like C-terminal" evidence="3">
    <location>
        <begin position="128"/>
        <end position="259"/>
    </location>
</feature>
<dbReference type="Gene3D" id="2.40.160.210">
    <property type="entry name" value="Acyl-CoA thioesterase, double hotdog domain"/>
    <property type="match status" value="1"/>
</dbReference>
<dbReference type="InterPro" id="IPR049450">
    <property type="entry name" value="ACOT8-like_C"/>
</dbReference>